<name>A0A3R9Q3V2_9BACI</name>
<sequence length="63" mass="7329">MQQNPKLTQMLVKRLLKKHGLDHSTLELSDEEKKELREVVSEMQQSVEQYLASEQVTDEDAES</sequence>
<feature type="coiled-coil region" evidence="1">
    <location>
        <begin position="26"/>
        <end position="53"/>
    </location>
</feature>
<dbReference type="EMBL" id="RBVX01000010">
    <property type="protein sequence ID" value="RSL33055.1"/>
    <property type="molecule type" value="Genomic_DNA"/>
</dbReference>
<gene>
    <name evidence="2" type="ORF">D7Z54_12140</name>
</gene>
<evidence type="ECO:0008006" key="4">
    <source>
        <dbReference type="Google" id="ProtNLM"/>
    </source>
</evidence>
<protein>
    <recommendedName>
        <fullName evidence="4">Spore coat protein W</fullName>
    </recommendedName>
</protein>
<evidence type="ECO:0000313" key="3">
    <source>
        <dbReference type="Proteomes" id="UP000275076"/>
    </source>
</evidence>
<dbReference type="Proteomes" id="UP000275076">
    <property type="component" value="Unassembled WGS sequence"/>
</dbReference>
<dbReference type="RefSeq" id="WP_125556120.1">
    <property type="nucleotide sequence ID" value="NZ_RBVX01000010.1"/>
</dbReference>
<organism evidence="2 3">
    <name type="scientific">Salibacterium salarium</name>
    <dbReference type="NCBI Taxonomy" id="284579"/>
    <lineage>
        <taxon>Bacteria</taxon>
        <taxon>Bacillati</taxon>
        <taxon>Bacillota</taxon>
        <taxon>Bacilli</taxon>
        <taxon>Bacillales</taxon>
        <taxon>Bacillaceae</taxon>
    </lineage>
</organism>
<keyword evidence="1" id="KW-0175">Coiled coil</keyword>
<evidence type="ECO:0000313" key="2">
    <source>
        <dbReference type="EMBL" id="RSL33055.1"/>
    </source>
</evidence>
<proteinExistence type="predicted"/>
<keyword evidence="3" id="KW-1185">Reference proteome</keyword>
<dbReference type="OrthoDB" id="2971154at2"/>
<accession>A0A3R9Q3V2</accession>
<reference evidence="2 3" key="1">
    <citation type="submission" date="2018-10" db="EMBL/GenBank/DDBJ databases">
        <title>Draft genome sequence of Bacillus salarius IM0101, isolated from a hypersaline soil in Inner Mongolia, China.</title>
        <authorList>
            <person name="Yamprayoonswat W."/>
            <person name="Boonvisut S."/>
            <person name="Jumpathong W."/>
            <person name="Sittihan S."/>
            <person name="Ruangsuj P."/>
            <person name="Wanthongcharoen S."/>
            <person name="Thongpramul N."/>
            <person name="Pimmason S."/>
            <person name="Yu B."/>
            <person name="Yasawong M."/>
        </authorList>
    </citation>
    <scope>NUCLEOTIDE SEQUENCE [LARGE SCALE GENOMIC DNA]</scope>
    <source>
        <strain evidence="2 3">IM0101</strain>
    </source>
</reference>
<dbReference type="AlphaFoldDB" id="A0A3R9Q3V2"/>
<comment type="caution">
    <text evidence="2">The sequence shown here is derived from an EMBL/GenBank/DDBJ whole genome shotgun (WGS) entry which is preliminary data.</text>
</comment>
<evidence type="ECO:0000256" key="1">
    <source>
        <dbReference type="SAM" id="Coils"/>
    </source>
</evidence>